<proteinExistence type="predicted"/>
<dbReference type="HOGENOM" id="CLU_823322_0_0_11"/>
<organism evidence="3 4">
    <name type="scientific">Kutzneria albida DSM 43870</name>
    <dbReference type="NCBI Taxonomy" id="1449976"/>
    <lineage>
        <taxon>Bacteria</taxon>
        <taxon>Bacillati</taxon>
        <taxon>Actinomycetota</taxon>
        <taxon>Actinomycetes</taxon>
        <taxon>Pseudonocardiales</taxon>
        <taxon>Pseudonocardiaceae</taxon>
        <taxon>Kutzneria</taxon>
    </lineage>
</organism>
<evidence type="ECO:0000259" key="2">
    <source>
        <dbReference type="Pfam" id="PF02720"/>
    </source>
</evidence>
<dbReference type="EMBL" id="CP007155">
    <property type="protein sequence ID" value="AHH94871.1"/>
    <property type="molecule type" value="Genomic_DNA"/>
</dbReference>
<dbReference type="InterPro" id="IPR003870">
    <property type="entry name" value="DUF222"/>
</dbReference>
<dbReference type="Pfam" id="PF02720">
    <property type="entry name" value="DUF222"/>
    <property type="match status" value="1"/>
</dbReference>
<reference evidence="3 4" key="1">
    <citation type="journal article" date="2014" name="BMC Genomics">
        <title>Complete genome sequence of producer of the glycopeptide antibiotic Aculeximycin Kutzneria albida DSM 43870T, a representative of minor genus of Pseudonocardiaceae.</title>
        <authorList>
            <person name="Rebets Y."/>
            <person name="Tokovenko B."/>
            <person name="Lushchyk I."/>
            <person name="Ruckert C."/>
            <person name="Zaburannyi N."/>
            <person name="Bechthold A."/>
            <person name="Kalinowski J."/>
            <person name="Luzhetskyy A."/>
        </authorList>
    </citation>
    <scope>NUCLEOTIDE SEQUENCE [LARGE SCALE GENOMIC DNA]</scope>
    <source>
        <strain evidence="3">DSM 43870</strain>
    </source>
</reference>
<keyword evidence="4" id="KW-1185">Reference proteome</keyword>
<feature type="region of interest" description="Disordered" evidence="1">
    <location>
        <begin position="223"/>
        <end position="256"/>
    </location>
</feature>
<dbReference type="Proteomes" id="UP000019225">
    <property type="component" value="Chromosome"/>
</dbReference>
<feature type="compositionally biased region" description="Low complexity" evidence="1">
    <location>
        <begin position="235"/>
        <end position="251"/>
    </location>
</feature>
<evidence type="ECO:0000256" key="1">
    <source>
        <dbReference type="SAM" id="MobiDB-lite"/>
    </source>
</evidence>
<accession>W5W2Y7</accession>
<dbReference type="AlphaFoldDB" id="W5W2Y7"/>
<sequence>MDRHPDNDLATRELSGVCGNAKNQRQPDWVITGPCRSNPLPEQPTEPSVSVKPTTGGEMKDEEVTRTAREILEHVVRATETLEATEKAAVLTVLSNSLKAELCDAVGAVEEKRQYLHVGCTSTAEFLKAACHYSGREASALVSCATLFREHLPRTRVALREGRIGWSHATTMVRTVKRLGIGPVAEAEPIWIDSIATDQRPEALQRVARARVVEAEASSQGSISTAIERSSRKQAALTPLTRPTAPTSPRPQIDTPSSTQIFLCTTRHCIRSGCTSAPSMWKFEVGVRWRDGQVEQLSCHVLACDHHGENVVALTSAIKGHSGRVRLTRLAGMDEAA</sequence>
<feature type="region of interest" description="Disordered" evidence="1">
    <location>
        <begin position="35"/>
        <end position="61"/>
    </location>
</feature>
<dbReference type="STRING" id="1449976.KALB_1498"/>
<evidence type="ECO:0000313" key="3">
    <source>
        <dbReference type="EMBL" id="AHH94871.1"/>
    </source>
</evidence>
<gene>
    <name evidence="3" type="ORF">KALB_1498</name>
</gene>
<feature type="domain" description="DUF222" evidence="2">
    <location>
        <begin position="91"/>
        <end position="179"/>
    </location>
</feature>
<protein>
    <recommendedName>
        <fullName evidence="2">DUF222 domain-containing protein</fullName>
    </recommendedName>
</protein>
<evidence type="ECO:0000313" key="4">
    <source>
        <dbReference type="Proteomes" id="UP000019225"/>
    </source>
</evidence>
<name>W5W2Y7_9PSEU</name>
<dbReference type="KEGG" id="kal:KALB_1498"/>